<sequence>MRVIFIFASMKKLLLFLFSLLGIFSFSQQVESLTTILNDKISIRALELYDGKVWYSGTDSKFGFVDLKNPKDQKQIKLSEKKLQFRTLAQNKESFFAINIESPAYFFKIDKKDLTYKIVHTDTVKTAFYDALHFVNEKLAFTFSDTDDNRLKLMMYKNGQWRFFENKVKLNQGEAAFAASNTNIASTQNYLWIATGGKASRILRLSFKDEKFEIFNTPFIQGESSQGMYSIDFANDKFGVAVGGDYTKQDANVNNIATTNDGGETWQIQASGKNAGYTTCVKIKPSSKGRELISVGDQHISYSSDFGKTWKKISEEKGFFVCQWVDANTVVLAGKDKISLLKLKF</sequence>
<gene>
    <name evidence="1" type="ORF">SAMN05444267_1002158</name>
</gene>
<evidence type="ECO:0000313" key="2">
    <source>
        <dbReference type="Proteomes" id="UP000184364"/>
    </source>
</evidence>
<proteinExistence type="predicted"/>
<dbReference type="InterPro" id="IPR015943">
    <property type="entry name" value="WD40/YVTN_repeat-like_dom_sf"/>
</dbReference>
<dbReference type="Gene3D" id="2.130.10.10">
    <property type="entry name" value="YVTN repeat-like/Quinoprotein amine dehydrogenase"/>
    <property type="match status" value="1"/>
</dbReference>
<evidence type="ECO:0000313" key="1">
    <source>
        <dbReference type="EMBL" id="SHK26419.1"/>
    </source>
</evidence>
<name>A0A1M6R1Q4_9FLAO</name>
<protein>
    <recommendedName>
        <fullName evidence="3">BNR/Asp-box repeat-containing protein</fullName>
    </recommendedName>
</protein>
<evidence type="ECO:0008006" key="3">
    <source>
        <dbReference type="Google" id="ProtNLM"/>
    </source>
</evidence>
<dbReference type="CDD" id="cd15482">
    <property type="entry name" value="Sialidase_non-viral"/>
    <property type="match status" value="1"/>
</dbReference>
<dbReference type="Proteomes" id="UP000184364">
    <property type="component" value="Unassembled WGS sequence"/>
</dbReference>
<accession>A0A1M6R1Q4</accession>
<keyword evidence="2" id="KW-1185">Reference proteome</keyword>
<dbReference type="SUPFAM" id="SSF110296">
    <property type="entry name" value="Oligoxyloglucan reducing end-specific cellobiohydrolase"/>
    <property type="match status" value="1"/>
</dbReference>
<reference evidence="2" key="1">
    <citation type="submission" date="2016-11" db="EMBL/GenBank/DDBJ databases">
        <authorList>
            <person name="Varghese N."/>
            <person name="Submissions S."/>
        </authorList>
    </citation>
    <scope>NUCLEOTIDE SEQUENCE [LARGE SCALE GENOMIC DNA]</scope>
    <source>
        <strain evidence="2">DSM 26899</strain>
    </source>
</reference>
<organism evidence="1 2">
    <name type="scientific">Chryseobacterium polytrichastri</name>
    <dbReference type="NCBI Taxonomy" id="1302687"/>
    <lineage>
        <taxon>Bacteria</taxon>
        <taxon>Pseudomonadati</taxon>
        <taxon>Bacteroidota</taxon>
        <taxon>Flavobacteriia</taxon>
        <taxon>Flavobacteriales</taxon>
        <taxon>Weeksellaceae</taxon>
        <taxon>Chryseobacterium group</taxon>
        <taxon>Chryseobacterium</taxon>
    </lineage>
</organism>
<dbReference type="STRING" id="1302687.SAMN05444267_1002158"/>
<dbReference type="AlphaFoldDB" id="A0A1M6R1Q4"/>
<dbReference type="EMBL" id="FRAV01000002">
    <property type="protein sequence ID" value="SHK26419.1"/>
    <property type="molecule type" value="Genomic_DNA"/>
</dbReference>